<name>A0AAD4PJX8_9MUSC</name>
<dbReference type="EMBL" id="JAJJHW010002585">
    <property type="protein sequence ID" value="KAH8369561.1"/>
    <property type="molecule type" value="Genomic_DNA"/>
</dbReference>
<comment type="similarity">
    <text evidence="2">Belongs to the dpy-30 family.</text>
</comment>
<reference evidence="4" key="1">
    <citation type="journal article" date="2021" name="Mol. Ecol. Resour.">
        <title>Phylogenomic analyses of the genus Drosophila reveals genomic signals of climate adaptation.</title>
        <authorList>
            <person name="Li F."/>
            <person name="Rane R.V."/>
            <person name="Luria V."/>
            <person name="Xiong Z."/>
            <person name="Chen J."/>
            <person name="Li Z."/>
            <person name="Catullo R.A."/>
            <person name="Griffin P.C."/>
            <person name="Schiffer M."/>
            <person name="Pearce S."/>
            <person name="Lee S.F."/>
            <person name="McElroy K."/>
            <person name="Stocker A."/>
            <person name="Shirriffs J."/>
            <person name="Cockerell F."/>
            <person name="Coppin C."/>
            <person name="Sgro C.M."/>
            <person name="Karger A."/>
            <person name="Cain J.W."/>
            <person name="Weber J.A."/>
            <person name="Santpere G."/>
            <person name="Kirschner M.W."/>
            <person name="Hoffmann A.A."/>
            <person name="Oakeshott J.G."/>
            <person name="Zhang G."/>
        </authorList>
    </citation>
    <scope>NUCLEOTIDE SEQUENCE</scope>
    <source>
        <strain evidence="4">BGI-SZ-2011g</strain>
    </source>
</reference>
<dbReference type="Gene3D" id="1.20.890.10">
    <property type="entry name" value="cAMP-dependent protein kinase regulatory subunit, dimerization-anchoring domain"/>
    <property type="match status" value="1"/>
</dbReference>
<gene>
    <name evidence="4" type="ORF">KR093_000150</name>
</gene>
<dbReference type="GO" id="GO:0005634">
    <property type="term" value="C:nucleus"/>
    <property type="evidence" value="ECO:0007669"/>
    <property type="project" value="UniProtKB-SubCell"/>
</dbReference>
<dbReference type="InterPro" id="IPR007858">
    <property type="entry name" value="Dpy-30_motif"/>
</dbReference>
<evidence type="ECO:0000313" key="4">
    <source>
        <dbReference type="EMBL" id="KAH8369561.1"/>
    </source>
</evidence>
<keyword evidence="5" id="KW-1185">Reference proteome</keyword>
<dbReference type="InterPro" id="IPR049629">
    <property type="entry name" value="DPY30_SDC1_DD"/>
</dbReference>
<dbReference type="Proteomes" id="UP001200034">
    <property type="component" value="Unassembled WGS sequence"/>
</dbReference>
<accession>A0AAD4PJX8</accession>
<organism evidence="4 5">
    <name type="scientific">Drosophila rubida</name>
    <dbReference type="NCBI Taxonomy" id="30044"/>
    <lineage>
        <taxon>Eukaryota</taxon>
        <taxon>Metazoa</taxon>
        <taxon>Ecdysozoa</taxon>
        <taxon>Arthropoda</taxon>
        <taxon>Hexapoda</taxon>
        <taxon>Insecta</taxon>
        <taxon>Pterygota</taxon>
        <taxon>Neoptera</taxon>
        <taxon>Endopterygota</taxon>
        <taxon>Diptera</taxon>
        <taxon>Brachycera</taxon>
        <taxon>Muscomorpha</taxon>
        <taxon>Ephydroidea</taxon>
        <taxon>Drosophilidae</taxon>
        <taxon>Drosophila</taxon>
    </lineage>
</organism>
<evidence type="ECO:0000256" key="3">
    <source>
        <dbReference type="ARBA" id="ARBA00023242"/>
    </source>
</evidence>
<comment type="caution">
    <text evidence="4">The sequence shown here is derived from an EMBL/GenBank/DDBJ whole genome shotgun (WGS) entry which is preliminary data.</text>
</comment>
<dbReference type="AlphaFoldDB" id="A0AAD4PJX8"/>
<evidence type="ECO:0000256" key="1">
    <source>
        <dbReference type="ARBA" id="ARBA00004123"/>
    </source>
</evidence>
<protein>
    <submittedName>
        <fullName evidence="4">Uncharacterized protein</fullName>
    </submittedName>
</protein>
<keyword evidence="3" id="KW-0539">Nucleus</keyword>
<dbReference type="Pfam" id="PF05186">
    <property type="entry name" value="Dpy-30"/>
    <property type="match status" value="1"/>
</dbReference>
<feature type="non-terminal residue" evidence="4">
    <location>
        <position position="1"/>
    </location>
</feature>
<evidence type="ECO:0000313" key="5">
    <source>
        <dbReference type="Proteomes" id="UP001200034"/>
    </source>
</evidence>
<dbReference type="CDD" id="cd22965">
    <property type="entry name" value="DD_DPY30_SDC1"/>
    <property type="match status" value="1"/>
</dbReference>
<evidence type="ECO:0000256" key="2">
    <source>
        <dbReference type="ARBA" id="ARBA00010849"/>
    </source>
</evidence>
<proteinExistence type="inferred from homology"/>
<sequence>RKSSIKEPSNFVDADSAGDGSRLMSMCRKPRLDLKSMTVRQYLDQTVAPILLHALQAVANDRPTDPITYLATYLLKNRNRCSEIDTDAT</sequence>
<comment type="subcellular location">
    <subcellularLocation>
        <location evidence="1">Nucleus</location>
    </subcellularLocation>
</comment>